<protein>
    <submittedName>
        <fullName evidence="2">Uncharacterized protein</fullName>
    </submittedName>
</protein>
<organism evidence="2">
    <name type="scientific">marine sediment metagenome</name>
    <dbReference type="NCBI Taxonomy" id="412755"/>
    <lineage>
        <taxon>unclassified sequences</taxon>
        <taxon>metagenomes</taxon>
        <taxon>ecological metagenomes</taxon>
    </lineage>
</organism>
<accession>X1KD49</accession>
<reference evidence="2" key="1">
    <citation type="journal article" date="2014" name="Front. Microbiol.">
        <title>High frequency of phylogenetically diverse reductive dehalogenase-homologous genes in deep subseafloor sedimentary metagenomes.</title>
        <authorList>
            <person name="Kawai M."/>
            <person name="Futagami T."/>
            <person name="Toyoda A."/>
            <person name="Takaki Y."/>
            <person name="Nishi S."/>
            <person name="Hori S."/>
            <person name="Arai W."/>
            <person name="Tsubouchi T."/>
            <person name="Morono Y."/>
            <person name="Uchiyama I."/>
            <person name="Ito T."/>
            <person name="Fujiyama A."/>
            <person name="Inagaki F."/>
            <person name="Takami H."/>
        </authorList>
    </citation>
    <scope>NUCLEOTIDE SEQUENCE</scope>
    <source>
        <strain evidence="2">Expedition CK06-06</strain>
    </source>
</reference>
<gene>
    <name evidence="2" type="ORF">S03H2_56500</name>
</gene>
<proteinExistence type="predicted"/>
<feature type="compositionally biased region" description="Basic and acidic residues" evidence="1">
    <location>
        <begin position="1"/>
        <end position="11"/>
    </location>
</feature>
<sequence length="31" mass="3517">QPLKINTDRLRHVTGSGPVRQRSLARRVAHP</sequence>
<dbReference type="AlphaFoldDB" id="X1KD49"/>
<feature type="non-terminal residue" evidence="2">
    <location>
        <position position="1"/>
    </location>
</feature>
<evidence type="ECO:0000313" key="2">
    <source>
        <dbReference type="EMBL" id="GAH88124.1"/>
    </source>
</evidence>
<evidence type="ECO:0000256" key="1">
    <source>
        <dbReference type="SAM" id="MobiDB-lite"/>
    </source>
</evidence>
<dbReference type="EMBL" id="BARU01036145">
    <property type="protein sequence ID" value="GAH88124.1"/>
    <property type="molecule type" value="Genomic_DNA"/>
</dbReference>
<name>X1KD49_9ZZZZ</name>
<comment type="caution">
    <text evidence="2">The sequence shown here is derived from an EMBL/GenBank/DDBJ whole genome shotgun (WGS) entry which is preliminary data.</text>
</comment>
<feature type="region of interest" description="Disordered" evidence="1">
    <location>
        <begin position="1"/>
        <end position="31"/>
    </location>
</feature>